<dbReference type="InterPro" id="IPR011011">
    <property type="entry name" value="Znf_FYVE_PHD"/>
</dbReference>
<dbReference type="EMBL" id="KV921395">
    <property type="protein sequence ID" value="ORE16174.1"/>
    <property type="molecule type" value="Genomic_DNA"/>
</dbReference>
<evidence type="ECO:0000256" key="4">
    <source>
        <dbReference type="PROSITE-ProRule" id="PRU00146"/>
    </source>
</evidence>
<dbReference type="CDD" id="cd19677">
    <property type="entry name" value="UBR-box_UBR7"/>
    <property type="match status" value="1"/>
</dbReference>
<evidence type="ECO:0000256" key="1">
    <source>
        <dbReference type="ARBA" id="ARBA00022723"/>
    </source>
</evidence>
<dbReference type="Gene3D" id="2.60.120.650">
    <property type="entry name" value="Cupin"/>
    <property type="match status" value="1"/>
</dbReference>
<keyword evidence="1" id="KW-0479">Metal-binding</keyword>
<evidence type="ECO:0000313" key="8">
    <source>
        <dbReference type="EMBL" id="ORE16174.1"/>
    </source>
</evidence>
<feature type="domain" description="UBR-type" evidence="7">
    <location>
        <begin position="31"/>
        <end position="103"/>
    </location>
</feature>
<organism evidence="8 9">
    <name type="scientific">Rhizopus microsporus</name>
    <dbReference type="NCBI Taxonomy" id="58291"/>
    <lineage>
        <taxon>Eukaryota</taxon>
        <taxon>Fungi</taxon>
        <taxon>Fungi incertae sedis</taxon>
        <taxon>Mucoromycota</taxon>
        <taxon>Mucoromycotina</taxon>
        <taxon>Mucoromycetes</taxon>
        <taxon>Mucorales</taxon>
        <taxon>Mucorineae</taxon>
        <taxon>Rhizopodaceae</taxon>
        <taxon>Rhizopus</taxon>
    </lineage>
</organism>
<feature type="zinc finger region" description="UBR-type" evidence="5">
    <location>
        <begin position="31"/>
        <end position="103"/>
    </location>
</feature>
<dbReference type="InterPro" id="IPR019786">
    <property type="entry name" value="Zinc_finger_PHD-type_CS"/>
</dbReference>
<dbReference type="PROSITE" id="PS51157">
    <property type="entry name" value="ZF_UBR"/>
    <property type="match status" value="1"/>
</dbReference>
<dbReference type="CDD" id="cd15542">
    <property type="entry name" value="PHD_UBR7"/>
    <property type="match status" value="1"/>
</dbReference>
<gene>
    <name evidence="8" type="ORF">BCV71DRAFT_265913</name>
</gene>
<evidence type="ECO:0000256" key="3">
    <source>
        <dbReference type="ARBA" id="ARBA00022833"/>
    </source>
</evidence>
<dbReference type="Proteomes" id="UP000242381">
    <property type="component" value="Unassembled WGS sequence"/>
</dbReference>
<evidence type="ECO:0008006" key="10">
    <source>
        <dbReference type="Google" id="ProtNLM"/>
    </source>
</evidence>
<keyword evidence="2 4" id="KW-0863">Zinc-finger</keyword>
<dbReference type="OMA" id="GAMVYNH"/>
<dbReference type="PANTHER" id="PTHR13513:SF9">
    <property type="entry name" value="E3 UBIQUITIN-PROTEIN LIGASE UBR7-RELATED"/>
    <property type="match status" value="1"/>
</dbReference>
<dbReference type="GO" id="GO:0008270">
    <property type="term" value="F:zinc ion binding"/>
    <property type="evidence" value="ECO:0007669"/>
    <property type="project" value="UniProtKB-KW"/>
</dbReference>
<sequence>MTDSTVTALDYIQRQEELEKEAKEVLPGKFEKCTFPLGYIRQPLYACKTCQTDDSTPAAMCYSCSMACHPEHELYELFPKRHFRCDCGLVDKFNNHPCALMIPAKKIIKANTENKYNHNFHGRYCRCDEIYDPENEDGTMFQCIVCEDWFHERCIGNIPEAIEDFDCYICRHCTKKYPFLIQGKDRRFSIGLSKGNEAITTWVLPDKIISSIEQSTQAQEETAKCDASAVQTNMKGTNDMSLPEAEPKQTTNVGKEALQEDTKNMPVKIGEKRKLDEDTLSSVQTKRLKGNGCANVDLSSLPENDNVEIFLQETWREGLCRCEEASCFLMMILQICLRQYKENDLEFLLAEEQTYEPEEDEDAGKSLLEIGMEQLQRIDRVKVLESLMAYKDLAADLKNYFASFKDSGKVVTKEDIDEFFSAKLRERNND</sequence>
<dbReference type="InterPro" id="IPR040204">
    <property type="entry name" value="UBR7"/>
</dbReference>
<evidence type="ECO:0000259" key="6">
    <source>
        <dbReference type="PROSITE" id="PS50016"/>
    </source>
</evidence>
<accession>A0A1X0RW18</accession>
<dbReference type="InterPro" id="IPR001965">
    <property type="entry name" value="Znf_PHD"/>
</dbReference>
<dbReference type="SMART" id="SM00249">
    <property type="entry name" value="PHD"/>
    <property type="match status" value="1"/>
</dbReference>
<dbReference type="PANTHER" id="PTHR13513">
    <property type="entry name" value="E3 UBIQUITIN-PROTEIN LIGASE UBR7"/>
    <property type="match status" value="1"/>
</dbReference>
<dbReference type="InterPro" id="IPR003126">
    <property type="entry name" value="Znf_UBR"/>
</dbReference>
<dbReference type="VEuPathDB" id="FungiDB:BCV72DRAFT_339621"/>
<dbReference type="AlphaFoldDB" id="A0A1X0RW18"/>
<evidence type="ECO:0000313" key="9">
    <source>
        <dbReference type="Proteomes" id="UP000242381"/>
    </source>
</evidence>
<keyword evidence="3" id="KW-0862">Zinc</keyword>
<proteinExistence type="predicted"/>
<dbReference type="InterPro" id="IPR019787">
    <property type="entry name" value="Znf_PHD-finger"/>
</dbReference>
<dbReference type="PROSITE" id="PS50016">
    <property type="entry name" value="ZF_PHD_2"/>
    <property type="match status" value="1"/>
</dbReference>
<name>A0A1X0RW18_RHIZD</name>
<dbReference type="GO" id="GO:0005737">
    <property type="term" value="C:cytoplasm"/>
    <property type="evidence" value="ECO:0007669"/>
    <property type="project" value="TreeGrafter"/>
</dbReference>
<reference evidence="8 9" key="1">
    <citation type="journal article" date="2016" name="Proc. Natl. Acad. Sci. U.S.A.">
        <title>Lipid metabolic changes in an early divergent fungus govern the establishment of a mutualistic symbiosis with endobacteria.</title>
        <authorList>
            <person name="Lastovetsky O.A."/>
            <person name="Gaspar M.L."/>
            <person name="Mondo S.J."/>
            <person name="LaButti K.M."/>
            <person name="Sandor L."/>
            <person name="Grigoriev I.V."/>
            <person name="Henry S.A."/>
            <person name="Pawlowska T.E."/>
        </authorList>
    </citation>
    <scope>NUCLEOTIDE SEQUENCE [LARGE SCALE GENOMIC DNA]</scope>
    <source>
        <strain evidence="8 9">ATCC 11559</strain>
    </source>
</reference>
<dbReference type="SUPFAM" id="SSF57903">
    <property type="entry name" value="FYVE/PHD zinc finger"/>
    <property type="match status" value="1"/>
</dbReference>
<evidence type="ECO:0000256" key="5">
    <source>
        <dbReference type="PROSITE-ProRule" id="PRU00508"/>
    </source>
</evidence>
<dbReference type="Pfam" id="PF02207">
    <property type="entry name" value="zf-UBR"/>
    <property type="match status" value="1"/>
</dbReference>
<dbReference type="PROSITE" id="PS01359">
    <property type="entry name" value="ZF_PHD_1"/>
    <property type="match status" value="1"/>
</dbReference>
<dbReference type="GO" id="GO:0061630">
    <property type="term" value="F:ubiquitin protein ligase activity"/>
    <property type="evidence" value="ECO:0007669"/>
    <property type="project" value="InterPro"/>
</dbReference>
<evidence type="ECO:0000256" key="2">
    <source>
        <dbReference type="ARBA" id="ARBA00022771"/>
    </source>
</evidence>
<protein>
    <recommendedName>
        <fullName evidence="10">Zf-UBR-domain-containing protein</fullName>
    </recommendedName>
</protein>
<evidence type="ECO:0000259" key="7">
    <source>
        <dbReference type="PROSITE" id="PS51157"/>
    </source>
</evidence>
<dbReference type="InterPro" id="IPR047506">
    <property type="entry name" value="UBR7-like_UBR-box"/>
</dbReference>
<dbReference type="SMART" id="SM00396">
    <property type="entry name" value="ZnF_UBR1"/>
    <property type="match status" value="1"/>
</dbReference>
<feature type="domain" description="PHD-type" evidence="6">
    <location>
        <begin position="122"/>
        <end position="176"/>
    </location>
</feature>